<gene>
    <name evidence="1" type="ORF">CLV62_1256</name>
</gene>
<accession>A0A2V3PMF4</accession>
<dbReference type="Proteomes" id="UP000247973">
    <property type="component" value="Unassembled WGS sequence"/>
</dbReference>
<keyword evidence="2" id="KW-1185">Reference proteome</keyword>
<dbReference type="EMBL" id="QICL01000025">
    <property type="protein sequence ID" value="PXV61173.1"/>
    <property type="molecule type" value="Genomic_DNA"/>
</dbReference>
<reference evidence="1 2" key="1">
    <citation type="submission" date="2018-03" db="EMBL/GenBank/DDBJ databases">
        <title>Genomic Encyclopedia of Archaeal and Bacterial Type Strains, Phase II (KMG-II): from individual species to whole genera.</title>
        <authorList>
            <person name="Goeker M."/>
        </authorList>
    </citation>
    <scope>NUCLEOTIDE SEQUENCE [LARGE SCALE GENOMIC DNA]</scope>
    <source>
        <strain evidence="1 2">DSM 100214</strain>
    </source>
</reference>
<protein>
    <submittedName>
        <fullName evidence="1">Uncharacterized protein</fullName>
    </submittedName>
</protein>
<comment type="caution">
    <text evidence="1">The sequence shown here is derived from an EMBL/GenBank/DDBJ whole genome shotgun (WGS) entry which is preliminary data.</text>
</comment>
<proteinExistence type="predicted"/>
<sequence length="172" mass="19712">MDCLIGYIGLSSSIKVSDSGLYLNTLPNINVASVNKIADEDQQDYVQVMSDIESRSINRLRTQFIIELNKCFRVSKRDIAECLICENKDLLAVALQYLMGAELMIERITSSRINKYTTIDKITAQRSRIEFEEQFYSELHVAVIGIDIKNSDCFEDNLPDHNRFITFEETTP</sequence>
<organism evidence="1 2">
    <name type="scientific">Dysgonomonas alginatilytica</name>
    <dbReference type="NCBI Taxonomy" id="1605892"/>
    <lineage>
        <taxon>Bacteria</taxon>
        <taxon>Pseudomonadati</taxon>
        <taxon>Bacteroidota</taxon>
        <taxon>Bacteroidia</taxon>
        <taxon>Bacteroidales</taxon>
        <taxon>Dysgonomonadaceae</taxon>
        <taxon>Dysgonomonas</taxon>
    </lineage>
</organism>
<name>A0A2V3PMF4_9BACT</name>
<evidence type="ECO:0000313" key="1">
    <source>
        <dbReference type="EMBL" id="PXV61173.1"/>
    </source>
</evidence>
<evidence type="ECO:0000313" key="2">
    <source>
        <dbReference type="Proteomes" id="UP000247973"/>
    </source>
</evidence>
<dbReference type="AlphaFoldDB" id="A0A2V3PMF4"/>